<dbReference type="CDD" id="cd00195">
    <property type="entry name" value="UBCc_UEV"/>
    <property type="match status" value="1"/>
</dbReference>
<dbReference type="EMBL" id="LR721957">
    <property type="protein sequence ID" value="VVW85763.1"/>
    <property type="molecule type" value="Genomic_DNA"/>
</dbReference>
<organism evidence="2">
    <name type="scientific">Nymphaea colorata</name>
    <name type="common">pocket water lily</name>
    <dbReference type="NCBI Taxonomy" id="210225"/>
    <lineage>
        <taxon>Eukaryota</taxon>
        <taxon>Viridiplantae</taxon>
        <taxon>Streptophyta</taxon>
        <taxon>Embryophyta</taxon>
        <taxon>Tracheophyta</taxon>
        <taxon>Spermatophyta</taxon>
        <taxon>Magnoliopsida</taxon>
        <taxon>Nymphaeales</taxon>
        <taxon>Nymphaeaceae</taxon>
        <taxon>Nymphaea</taxon>
    </lineage>
</organism>
<evidence type="ECO:0000259" key="1">
    <source>
        <dbReference type="PROSITE" id="PS50127"/>
    </source>
</evidence>
<dbReference type="PANTHER" id="PTHR24067">
    <property type="entry name" value="UBIQUITIN-CONJUGATING ENZYME E2"/>
    <property type="match status" value="1"/>
</dbReference>
<dbReference type="InterPro" id="IPR016135">
    <property type="entry name" value="UBQ-conjugating_enzyme/RWD"/>
</dbReference>
<dbReference type="AlphaFoldDB" id="A0A5K1HD50"/>
<feature type="domain" description="UBC core" evidence="1">
    <location>
        <begin position="1"/>
        <end position="81"/>
    </location>
</feature>
<name>A0A5K1HD50_9MAGN</name>
<protein>
    <recommendedName>
        <fullName evidence="1">UBC core domain-containing protein</fullName>
    </recommendedName>
</protein>
<dbReference type="Pfam" id="PF00179">
    <property type="entry name" value="UQ_con"/>
    <property type="match status" value="1"/>
</dbReference>
<sequence>MFRFRTPIYHPNIKDGLICQEMLGEKEWLPNKKVQDIVETILGMLAHPDCSSAINLEAAGQVKEGTFFQVAREKAQKEAIK</sequence>
<dbReference type="InterPro" id="IPR050113">
    <property type="entry name" value="Ub_conjugating_enzyme"/>
</dbReference>
<dbReference type="InterPro" id="IPR000608">
    <property type="entry name" value="UBC"/>
</dbReference>
<dbReference type="SUPFAM" id="SSF54495">
    <property type="entry name" value="UBC-like"/>
    <property type="match status" value="1"/>
</dbReference>
<proteinExistence type="predicted"/>
<dbReference type="Gene3D" id="3.10.110.10">
    <property type="entry name" value="Ubiquitin Conjugating Enzyme"/>
    <property type="match status" value="1"/>
</dbReference>
<reference evidence="2" key="1">
    <citation type="submission" date="2019-09" db="EMBL/GenBank/DDBJ databases">
        <authorList>
            <person name="Zhang L."/>
        </authorList>
    </citation>
    <scope>NUCLEOTIDE SEQUENCE</scope>
</reference>
<accession>A0A5K1HD50</accession>
<evidence type="ECO:0000313" key="2">
    <source>
        <dbReference type="EMBL" id="VVW85763.1"/>
    </source>
</evidence>
<dbReference type="PROSITE" id="PS50127">
    <property type="entry name" value="UBC_2"/>
    <property type="match status" value="1"/>
</dbReference>
<gene>
    <name evidence="2" type="ORF">NYM_LOCUS29320</name>
</gene>